<dbReference type="OrthoDB" id="9807403at2"/>
<feature type="domain" description="Lysidine-tRNA(Ile) synthetase C-terminal" evidence="9">
    <location>
        <begin position="427"/>
        <end position="499"/>
    </location>
</feature>
<comment type="domain">
    <text evidence="8">The N-terminal region contains the highly conserved SGGXDS motif, predicted to be a P-loop motif involved in ATP binding.</text>
</comment>
<comment type="similarity">
    <text evidence="8">Belongs to the tRNA(Ile)-lysidine synthase family.</text>
</comment>
<evidence type="ECO:0000313" key="11">
    <source>
        <dbReference type="Proteomes" id="UP000199041"/>
    </source>
</evidence>
<evidence type="ECO:0000256" key="3">
    <source>
        <dbReference type="ARBA" id="ARBA00022598"/>
    </source>
</evidence>
<evidence type="ECO:0000313" key="10">
    <source>
        <dbReference type="EMBL" id="SDZ84329.1"/>
    </source>
</evidence>
<dbReference type="NCBIfam" id="TIGR02433">
    <property type="entry name" value="lysidine_TilS_C"/>
    <property type="match status" value="1"/>
</dbReference>
<keyword evidence="3 8" id="KW-0436">Ligase</keyword>
<comment type="subcellular location">
    <subcellularLocation>
        <location evidence="1 8">Cytoplasm</location>
    </subcellularLocation>
</comment>
<sequence>MSLNNQHIDAKDNKDLLLRRFKEILKSKFPYLLPFAKKGSDRTLERRKMRPLLLAVSGGMDSMVLGHLLYEAGLPAIWVHCNFKLRGEESTRDEDFVRQQADFLQVPLIVQSFDAKQKAKEWKMSIEETARKLRYDFFKSLLQQDFRSLNGSHKLESYRLNSAGIEQLPGLQAPEFLMTAHHCGDQIETLLLNFFRGTGIAGLGAMRFKNDYILRPLLEVKRADLLRYARAMQIPWVEDSSNQSTDYTRNFLRHEILPALKKQYPYIEDTLLDNTRRFQQGGVLYQKGLDAYKKRLYLWKNDQLHLSVLLLQKSRLATTLLWEALKDFDFSAGQISEVEKLLEAGSGAYMDNPEKTYRILRNRAHLVLTPLSPEKALTVLIASTDHSVEFGEGLLELQSIEPVSGSVKIIQDPAVAQLDSRDIQFPLVLRKWKEGDYFYPLGMRKKKKVARFLTDNKLGIHEKSRIWVLESAGRIIWVVGQRPDDRFKISAGSEKVLKIRFTEKK</sequence>
<dbReference type="SMART" id="SM00977">
    <property type="entry name" value="TilS_C"/>
    <property type="match status" value="1"/>
</dbReference>
<dbReference type="Pfam" id="PF01171">
    <property type="entry name" value="ATP_bind_3"/>
    <property type="match status" value="2"/>
</dbReference>
<evidence type="ECO:0000256" key="6">
    <source>
        <dbReference type="ARBA" id="ARBA00022840"/>
    </source>
</evidence>
<dbReference type="SUPFAM" id="SSF56037">
    <property type="entry name" value="PheT/TilS domain"/>
    <property type="match status" value="1"/>
</dbReference>
<dbReference type="InterPro" id="IPR012796">
    <property type="entry name" value="Lysidine-tRNA-synth_C"/>
</dbReference>
<keyword evidence="2 8" id="KW-0963">Cytoplasm</keyword>
<comment type="catalytic activity">
    <reaction evidence="7 8">
        <text>cytidine(34) in tRNA(Ile2) + L-lysine + ATP = lysidine(34) in tRNA(Ile2) + AMP + diphosphate + H(+)</text>
        <dbReference type="Rhea" id="RHEA:43744"/>
        <dbReference type="Rhea" id="RHEA-COMP:10625"/>
        <dbReference type="Rhea" id="RHEA-COMP:10670"/>
        <dbReference type="ChEBI" id="CHEBI:15378"/>
        <dbReference type="ChEBI" id="CHEBI:30616"/>
        <dbReference type="ChEBI" id="CHEBI:32551"/>
        <dbReference type="ChEBI" id="CHEBI:33019"/>
        <dbReference type="ChEBI" id="CHEBI:82748"/>
        <dbReference type="ChEBI" id="CHEBI:83665"/>
        <dbReference type="ChEBI" id="CHEBI:456215"/>
        <dbReference type="EC" id="6.3.4.19"/>
    </reaction>
</comment>
<dbReference type="InterPro" id="IPR014729">
    <property type="entry name" value="Rossmann-like_a/b/a_fold"/>
</dbReference>
<comment type="function">
    <text evidence="8">Ligates lysine onto the cytidine present at position 34 of the AUA codon-specific tRNA(Ile) that contains the anticodon CAU, in an ATP-dependent manner. Cytidine is converted to lysidine, thus changing the amino acid specificity of the tRNA from methionine to isoleucine.</text>
</comment>
<dbReference type="GO" id="GO:0032267">
    <property type="term" value="F:tRNA(Ile)-lysidine synthase activity"/>
    <property type="evidence" value="ECO:0007669"/>
    <property type="project" value="UniProtKB-EC"/>
</dbReference>
<dbReference type="RefSeq" id="WP_091393521.1">
    <property type="nucleotide sequence ID" value="NZ_FNQY01000002.1"/>
</dbReference>
<dbReference type="InterPro" id="IPR012795">
    <property type="entry name" value="tRNA_Ile_lys_synt_N"/>
</dbReference>
<keyword evidence="11" id="KW-1185">Reference proteome</keyword>
<dbReference type="GO" id="GO:0006400">
    <property type="term" value="P:tRNA modification"/>
    <property type="evidence" value="ECO:0007669"/>
    <property type="project" value="UniProtKB-UniRule"/>
</dbReference>
<dbReference type="CDD" id="cd01992">
    <property type="entry name" value="TilS_N"/>
    <property type="match status" value="1"/>
</dbReference>
<dbReference type="HAMAP" id="MF_01161">
    <property type="entry name" value="tRNA_Ile_lys_synt"/>
    <property type="match status" value="1"/>
</dbReference>
<dbReference type="SUPFAM" id="SSF52402">
    <property type="entry name" value="Adenine nucleotide alpha hydrolases-like"/>
    <property type="match status" value="1"/>
</dbReference>
<dbReference type="InterPro" id="IPR012094">
    <property type="entry name" value="tRNA_Ile_lys_synt"/>
</dbReference>
<evidence type="ECO:0000256" key="1">
    <source>
        <dbReference type="ARBA" id="ARBA00004496"/>
    </source>
</evidence>
<keyword evidence="4 8" id="KW-0819">tRNA processing</keyword>
<evidence type="ECO:0000256" key="2">
    <source>
        <dbReference type="ARBA" id="ARBA00022490"/>
    </source>
</evidence>
<protein>
    <recommendedName>
        <fullName evidence="8">tRNA(Ile)-lysidine synthase</fullName>
        <ecNumber evidence="8">6.3.4.19</ecNumber>
    </recommendedName>
    <alternativeName>
        <fullName evidence="8">tRNA(Ile)-2-lysyl-cytidine synthase</fullName>
    </alternativeName>
    <alternativeName>
        <fullName evidence="8">tRNA(Ile)-lysidine synthetase</fullName>
    </alternativeName>
</protein>
<keyword evidence="6 8" id="KW-0067">ATP-binding</keyword>
<evidence type="ECO:0000256" key="4">
    <source>
        <dbReference type="ARBA" id="ARBA00022694"/>
    </source>
</evidence>
<dbReference type="GO" id="GO:0005524">
    <property type="term" value="F:ATP binding"/>
    <property type="evidence" value="ECO:0007669"/>
    <property type="project" value="UniProtKB-UniRule"/>
</dbReference>
<dbReference type="STRING" id="551991.SAMN05192529_102285"/>
<evidence type="ECO:0000256" key="7">
    <source>
        <dbReference type="ARBA" id="ARBA00048539"/>
    </source>
</evidence>
<name>A0A1H3WB26_9BACT</name>
<dbReference type="AlphaFoldDB" id="A0A1H3WB26"/>
<evidence type="ECO:0000256" key="5">
    <source>
        <dbReference type="ARBA" id="ARBA00022741"/>
    </source>
</evidence>
<evidence type="ECO:0000259" key="9">
    <source>
        <dbReference type="SMART" id="SM00977"/>
    </source>
</evidence>
<evidence type="ECO:0000256" key="8">
    <source>
        <dbReference type="HAMAP-Rule" id="MF_01161"/>
    </source>
</evidence>
<dbReference type="InterPro" id="IPR011063">
    <property type="entry name" value="TilS/TtcA_N"/>
</dbReference>
<accession>A0A1H3WB26</accession>
<reference evidence="10 11" key="1">
    <citation type="submission" date="2016-10" db="EMBL/GenBank/DDBJ databases">
        <authorList>
            <person name="de Groot N.N."/>
        </authorList>
    </citation>
    <scope>NUCLEOTIDE SEQUENCE [LARGE SCALE GENOMIC DNA]</scope>
    <source>
        <strain evidence="10 11">Vu-144</strain>
    </source>
</reference>
<gene>
    <name evidence="8" type="primary">tilS</name>
    <name evidence="10" type="ORF">SAMN05192529_102285</name>
</gene>
<dbReference type="Proteomes" id="UP000199041">
    <property type="component" value="Unassembled WGS sequence"/>
</dbReference>
<dbReference type="Gene3D" id="3.40.50.620">
    <property type="entry name" value="HUPs"/>
    <property type="match status" value="1"/>
</dbReference>
<dbReference type="NCBIfam" id="TIGR02432">
    <property type="entry name" value="lysidine_TilS_N"/>
    <property type="match status" value="1"/>
</dbReference>
<dbReference type="Pfam" id="PF11734">
    <property type="entry name" value="TilS_C"/>
    <property type="match status" value="1"/>
</dbReference>
<dbReference type="GO" id="GO:0005737">
    <property type="term" value="C:cytoplasm"/>
    <property type="evidence" value="ECO:0007669"/>
    <property type="project" value="UniProtKB-SubCell"/>
</dbReference>
<dbReference type="PANTHER" id="PTHR43033:SF1">
    <property type="entry name" value="TRNA(ILE)-LYSIDINE SYNTHASE-RELATED"/>
    <property type="match status" value="1"/>
</dbReference>
<proteinExistence type="inferred from homology"/>
<feature type="binding site" evidence="8">
    <location>
        <begin position="57"/>
        <end position="62"/>
    </location>
    <ligand>
        <name>ATP</name>
        <dbReference type="ChEBI" id="CHEBI:30616"/>
    </ligand>
</feature>
<dbReference type="EMBL" id="FNQY01000002">
    <property type="protein sequence ID" value="SDZ84329.1"/>
    <property type="molecule type" value="Genomic_DNA"/>
</dbReference>
<dbReference type="PANTHER" id="PTHR43033">
    <property type="entry name" value="TRNA(ILE)-LYSIDINE SYNTHASE-RELATED"/>
    <property type="match status" value="1"/>
</dbReference>
<dbReference type="EC" id="6.3.4.19" evidence="8"/>
<keyword evidence="5 8" id="KW-0547">Nucleotide-binding</keyword>
<organism evidence="10 11">
    <name type="scientific">Arachidicoccus rhizosphaerae</name>
    <dbReference type="NCBI Taxonomy" id="551991"/>
    <lineage>
        <taxon>Bacteria</taxon>
        <taxon>Pseudomonadati</taxon>
        <taxon>Bacteroidota</taxon>
        <taxon>Chitinophagia</taxon>
        <taxon>Chitinophagales</taxon>
        <taxon>Chitinophagaceae</taxon>
        <taxon>Arachidicoccus</taxon>
    </lineage>
</organism>